<dbReference type="PANTHER" id="PTHR48100">
    <property type="entry name" value="BROAD-SPECIFICITY PHOSPHATASE YOR283W-RELATED"/>
    <property type="match status" value="1"/>
</dbReference>
<evidence type="ECO:0000313" key="4">
    <source>
        <dbReference type="Proteomes" id="UP000262072"/>
    </source>
</evidence>
<dbReference type="EMBL" id="UNRR01000041">
    <property type="protein sequence ID" value="SYZ79948.1"/>
    <property type="molecule type" value="Genomic_DNA"/>
</dbReference>
<name>A0A383TIW1_9LACT</name>
<dbReference type="PROSITE" id="PS00175">
    <property type="entry name" value="PG_MUTASE"/>
    <property type="match status" value="1"/>
</dbReference>
<dbReference type="SUPFAM" id="SSF53254">
    <property type="entry name" value="Phosphoglycerate mutase-like"/>
    <property type="match status" value="1"/>
</dbReference>
<sequence>MAYHISHMYESGEYAQTLYVDLPPEASSIIDMHTLHIPGGTHMKKTLYLMRHGQTLFNVRRKIQGACDSPLTELGIQQAGIASAYFDDIDLDHAYSSTAERACDTLEIVTSELMPYQRLKGLKEMHFGTFEGESEDLNPKDKSTFFVQYGGESGDQVKERMVRTCTEIMEQDDHKTVLAVSHAGACIHFLRAWQDPHDVMKDGITNCCVFKYEYDVEEKTFVLLGVERHGF</sequence>
<evidence type="ECO:0000256" key="1">
    <source>
        <dbReference type="PIRSR" id="PIRSR613078-1"/>
    </source>
</evidence>
<accession>A0A383TIW1</accession>
<feature type="active site" description="Tele-phosphohistidine intermediate" evidence="1">
    <location>
        <position position="52"/>
    </location>
</feature>
<proteinExistence type="predicted"/>
<dbReference type="InterPro" id="IPR029033">
    <property type="entry name" value="His_PPase_superfam"/>
</dbReference>
<gene>
    <name evidence="3" type="ORF">TART1_2824</name>
</gene>
<evidence type="ECO:0000256" key="2">
    <source>
        <dbReference type="PIRSR" id="PIRSR613078-2"/>
    </source>
</evidence>
<protein>
    <submittedName>
        <fullName evidence="3">Phosphoglycerate/bisphosphoglycerate mutase active site</fullName>
    </submittedName>
</protein>
<feature type="binding site" evidence="2">
    <location>
        <begin position="51"/>
        <end position="58"/>
    </location>
    <ligand>
        <name>substrate</name>
    </ligand>
</feature>
<dbReference type="InterPro" id="IPR001345">
    <property type="entry name" value="PG/BPGM_mutase_AS"/>
</dbReference>
<dbReference type="Proteomes" id="UP000262072">
    <property type="component" value="Unassembled WGS sequence"/>
</dbReference>
<dbReference type="GO" id="GO:0005737">
    <property type="term" value="C:cytoplasm"/>
    <property type="evidence" value="ECO:0007669"/>
    <property type="project" value="TreeGrafter"/>
</dbReference>
<dbReference type="SMART" id="SM00855">
    <property type="entry name" value="PGAM"/>
    <property type="match status" value="1"/>
</dbReference>
<dbReference type="GO" id="GO:0016791">
    <property type="term" value="F:phosphatase activity"/>
    <property type="evidence" value="ECO:0007669"/>
    <property type="project" value="TreeGrafter"/>
</dbReference>
<dbReference type="Gene3D" id="3.40.50.1240">
    <property type="entry name" value="Phosphoglycerate mutase-like"/>
    <property type="match status" value="1"/>
</dbReference>
<feature type="binding site" evidence="2">
    <location>
        <position position="101"/>
    </location>
    <ligand>
        <name>substrate</name>
    </ligand>
</feature>
<dbReference type="InterPro" id="IPR050275">
    <property type="entry name" value="PGM_Phosphatase"/>
</dbReference>
<dbReference type="AlphaFoldDB" id="A0A383TIW1"/>
<dbReference type="PANTHER" id="PTHR48100:SF5">
    <property type="entry name" value="HISTIDINE PHOSPHATASE FAMILY PROTEIN"/>
    <property type="match status" value="1"/>
</dbReference>
<organism evidence="3 4">
    <name type="scientific">Trichococcus shcherbakoviae</name>
    <dbReference type="NCBI Taxonomy" id="2094020"/>
    <lineage>
        <taxon>Bacteria</taxon>
        <taxon>Bacillati</taxon>
        <taxon>Bacillota</taxon>
        <taxon>Bacilli</taxon>
        <taxon>Lactobacillales</taxon>
        <taxon>Carnobacteriaceae</taxon>
        <taxon>Trichococcus</taxon>
    </lineage>
</organism>
<dbReference type="CDD" id="cd07067">
    <property type="entry name" value="HP_PGM_like"/>
    <property type="match status" value="1"/>
</dbReference>
<evidence type="ECO:0000313" key="3">
    <source>
        <dbReference type="EMBL" id="SYZ79948.1"/>
    </source>
</evidence>
<dbReference type="InterPro" id="IPR013078">
    <property type="entry name" value="His_Pase_superF_clade-1"/>
</dbReference>
<dbReference type="Pfam" id="PF00300">
    <property type="entry name" value="His_Phos_1"/>
    <property type="match status" value="1"/>
</dbReference>
<reference evidence="4" key="1">
    <citation type="submission" date="2018-05" db="EMBL/GenBank/DDBJ databases">
        <authorList>
            <person name="Strepis N."/>
        </authorList>
    </citation>
    <scope>NUCLEOTIDE SEQUENCE [LARGE SCALE GENOMIC DNA]</scope>
</reference>
<feature type="active site" description="Proton donor/acceptor" evidence="1">
    <location>
        <position position="124"/>
    </location>
</feature>